<gene>
    <name evidence="2" type="ORF">PCOR1329_LOCUS57332</name>
</gene>
<name>A0ABN9VET0_9DINO</name>
<dbReference type="PANTHER" id="PTHR34556">
    <property type="match status" value="1"/>
</dbReference>
<evidence type="ECO:0000259" key="1">
    <source>
        <dbReference type="Pfam" id="PF06485"/>
    </source>
</evidence>
<organism evidence="2 3">
    <name type="scientific">Prorocentrum cordatum</name>
    <dbReference type="NCBI Taxonomy" id="2364126"/>
    <lineage>
        <taxon>Eukaryota</taxon>
        <taxon>Sar</taxon>
        <taxon>Alveolata</taxon>
        <taxon>Dinophyceae</taxon>
        <taxon>Prorocentrales</taxon>
        <taxon>Prorocentraceae</taxon>
        <taxon>Prorocentrum</taxon>
    </lineage>
</organism>
<dbReference type="Proteomes" id="UP001189429">
    <property type="component" value="Unassembled WGS sequence"/>
</dbReference>
<dbReference type="InterPro" id="IPR009472">
    <property type="entry name" value="Tab2-like"/>
</dbReference>
<evidence type="ECO:0000313" key="3">
    <source>
        <dbReference type="Proteomes" id="UP001189429"/>
    </source>
</evidence>
<dbReference type="EMBL" id="CAUYUJ010017079">
    <property type="protein sequence ID" value="CAK0871514.1"/>
    <property type="molecule type" value="Genomic_DNA"/>
</dbReference>
<evidence type="ECO:0000313" key="2">
    <source>
        <dbReference type="EMBL" id="CAK0871514.1"/>
    </source>
</evidence>
<feature type="non-terminal residue" evidence="2">
    <location>
        <position position="1"/>
    </location>
</feature>
<accession>A0ABN9VET0</accession>
<keyword evidence="3" id="KW-1185">Reference proteome</keyword>
<comment type="caution">
    <text evidence="2">The sequence shown here is derived from an EMBL/GenBank/DDBJ whole genome shotgun (WGS) entry which is preliminary data.</text>
</comment>
<feature type="non-terminal residue" evidence="2">
    <location>
        <position position="90"/>
    </location>
</feature>
<dbReference type="Pfam" id="PF06485">
    <property type="entry name" value="Tab2-like_N"/>
    <property type="match status" value="1"/>
</dbReference>
<feature type="domain" description="RNA-binding protein Tab2-like N-terminal" evidence="1">
    <location>
        <begin position="5"/>
        <end position="84"/>
    </location>
</feature>
<dbReference type="PANTHER" id="PTHR34556:SF2">
    <property type="entry name" value="PROTEIN TAB2 HOMOLOG, CHLOROPLASTIC"/>
    <property type="match status" value="1"/>
</dbReference>
<dbReference type="InterPro" id="IPR046760">
    <property type="entry name" value="Tab2-like_N"/>
</dbReference>
<reference evidence="2" key="1">
    <citation type="submission" date="2023-10" db="EMBL/GenBank/DDBJ databases">
        <authorList>
            <person name="Chen Y."/>
            <person name="Shah S."/>
            <person name="Dougan E. K."/>
            <person name="Thang M."/>
            <person name="Chan C."/>
        </authorList>
    </citation>
    <scope>NUCLEOTIDE SEQUENCE [LARGE SCALE GENOMIC DNA]</scope>
</reference>
<proteinExistence type="predicted"/>
<protein>
    <recommendedName>
        <fullName evidence="1">RNA-binding protein Tab2-like N-terminal domain-containing protein</fullName>
    </recommendedName>
</protein>
<sequence>VSEDWEVDCFSRPIVRDGKKIWELMVTDANGMYRRVAQMKPTRVNSVVVQKLITIFIEEAKVKPRSIRFFRKVMKNMLTVSLTTMKEQIP</sequence>